<accession>A0AB73M8M8</accession>
<dbReference type="Pfam" id="PF00583">
    <property type="entry name" value="Acetyltransf_1"/>
    <property type="match status" value="1"/>
</dbReference>
<dbReference type="AlphaFoldDB" id="A0AB73M8M8"/>
<dbReference type="Proteomes" id="UP000180113">
    <property type="component" value="Unassembled WGS sequence"/>
</dbReference>
<organism evidence="2 3">
    <name type="scientific">Mycobacteroides chelonae</name>
    <name type="common">Mycobacterium chelonae</name>
    <dbReference type="NCBI Taxonomy" id="1774"/>
    <lineage>
        <taxon>Bacteria</taxon>
        <taxon>Bacillati</taxon>
        <taxon>Actinomycetota</taxon>
        <taxon>Actinomycetes</taxon>
        <taxon>Mycobacteriales</taxon>
        <taxon>Mycobacteriaceae</taxon>
        <taxon>Mycobacteroides</taxon>
    </lineage>
</organism>
<evidence type="ECO:0000313" key="3">
    <source>
        <dbReference type="Proteomes" id="UP000180113"/>
    </source>
</evidence>
<name>A0AB73M8M8_MYCCH</name>
<dbReference type="EMBL" id="MLHW01000019">
    <property type="protein sequence ID" value="OHT48175.1"/>
    <property type="molecule type" value="Genomic_DNA"/>
</dbReference>
<dbReference type="GO" id="GO:0016747">
    <property type="term" value="F:acyltransferase activity, transferring groups other than amino-acyl groups"/>
    <property type="evidence" value="ECO:0007669"/>
    <property type="project" value="InterPro"/>
</dbReference>
<dbReference type="InterPro" id="IPR016181">
    <property type="entry name" value="Acyl_CoA_acyltransferase"/>
</dbReference>
<gene>
    <name evidence="2" type="ORF">BKG62_21300</name>
</gene>
<dbReference type="InterPro" id="IPR000182">
    <property type="entry name" value="GNAT_dom"/>
</dbReference>
<dbReference type="CDD" id="cd04301">
    <property type="entry name" value="NAT_SF"/>
    <property type="match status" value="1"/>
</dbReference>
<dbReference type="RefSeq" id="WP_070919064.1">
    <property type="nucleotide sequence ID" value="NZ_CP058976.1"/>
</dbReference>
<comment type="caution">
    <text evidence="2">The sequence shown here is derived from an EMBL/GenBank/DDBJ whole genome shotgun (WGS) entry which is preliminary data.</text>
</comment>
<proteinExistence type="predicted"/>
<sequence length="197" mass="21783">MIIAKHSAEMAPSIVVQSIDRSPIALRQLTHQDARAVADLHDQLTEQDRYMRFFSTHPKDLGDLTDSLTTQSKSQLSVGAFDGRRLIGIANYAISRANSAEVALVVAHADQHRGIGTMLLKHLAELALRNGITRFTADVLTENHALLVMLRELRLRYTVNKADRDVLHLSTELTTLTSPPCLDTAHSVKAALSNRDK</sequence>
<reference evidence="2 3" key="1">
    <citation type="submission" date="2016-10" db="EMBL/GenBank/DDBJ databases">
        <title>Evaluation of Human, Animal and Environmental Mycobacterium chelonae Isolates by Core Genome Phylogenomic Analysis, Targeted Gene Comparison, and Anti-microbial Susceptibility Patterns: A Tale of Mistaken Identities.</title>
        <authorList>
            <person name="Fogelson S.B."/>
            <person name="Camus A.C."/>
            <person name="Lorenz W."/>
            <person name="Vasireddy R."/>
            <person name="Vasireddy S."/>
            <person name="Smith T."/>
            <person name="Brown-Elliott B.A."/>
            <person name="Wallace R.J.Jr."/>
            <person name="Hasan N.A."/>
            <person name="Reischl U."/>
            <person name="Sanchez S."/>
        </authorList>
    </citation>
    <scope>NUCLEOTIDE SEQUENCE [LARGE SCALE GENOMIC DNA]</scope>
    <source>
        <strain evidence="2 3">42895</strain>
    </source>
</reference>
<feature type="domain" description="N-acetyltransferase" evidence="1">
    <location>
        <begin position="24"/>
        <end position="176"/>
    </location>
</feature>
<dbReference type="Gene3D" id="3.40.630.30">
    <property type="match status" value="1"/>
</dbReference>
<evidence type="ECO:0000259" key="1">
    <source>
        <dbReference type="PROSITE" id="PS51186"/>
    </source>
</evidence>
<evidence type="ECO:0000313" key="2">
    <source>
        <dbReference type="EMBL" id="OHT48175.1"/>
    </source>
</evidence>
<protein>
    <recommendedName>
        <fullName evidence="1">N-acetyltransferase domain-containing protein</fullName>
    </recommendedName>
</protein>
<dbReference type="SUPFAM" id="SSF55729">
    <property type="entry name" value="Acyl-CoA N-acyltransferases (Nat)"/>
    <property type="match status" value="1"/>
</dbReference>
<dbReference type="PROSITE" id="PS51186">
    <property type="entry name" value="GNAT"/>
    <property type="match status" value="1"/>
</dbReference>